<comment type="caution">
    <text evidence="2">The sequence shown here is derived from an EMBL/GenBank/DDBJ whole genome shotgun (WGS) entry which is preliminary data.</text>
</comment>
<evidence type="ECO:0000313" key="3">
    <source>
        <dbReference type="Proteomes" id="UP000653411"/>
    </source>
</evidence>
<feature type="domain" description="SnoaL-like" evidence="1">
    <location>
        <begin position="29"/>
        <end position="123"/>
    </location>
</feature>
<sequence>MTTNSSAIGNSIEALGHEENCRVLRYIYEDFDRLVETASEGIVLHPAGRRSEDDDIHGLAKALEHERALLAATGGTLFMDVQYIAANEYFGTVMGMIRAKVPADVVMPFCGLWRFADGKLVEHWENPFAPAKLAGRLKH</sequence>
<protein>
    <recommendedName>
        <fullName evidence="1">SnoaL-like domain-containing protein</fullName>
    </recommendedName>
</protein>
<dbReference type="EMBL" id="BMML01000048">
    <property type="protein sequence ID" value="GGN45647.1"/>
    <property type="molecule type" value="Genomic_DNA"/>
</dbReference>
<dbReference type="Gene3D" id="3.10.450.50">
    <property type="match status" value="1"/>
</dbReference>
<reference evidence="2" key="2">
    <citation type="submission" date="2020-09" db="EMBL/GenBank/DDBJ databases">
        <authorList>
            <person name="Sun Q."/>
            <person name="Zhou Y."/>
        </authorList>
    </citation>
    <scope>NUCLEOTIDE SEQUENCE</scope>
    <source>
        <strain evidence="2">CGMCC 4.7110</strain>
    </source>
</reference>
<dbReference type="Proteomes" id="UP000653411">
    <property type="component" value="Unassembled WGS sequence"/>
</dbReference>
<proteinExistence type="predicted"/>
<organism evidence="2 3">
    <name type="scientific">Streptomyces fuscichromogenes</name>
    <dbReference type="NCBI Taxonomy" id="1324013"/>
    <lineage>
        <taxon>Bacteria</taxon>
        <taxon>Bacillati</taxon>
        <taxon>Actinomycetota</taxon>
        <taxon>Actinomycetes</taxon>
        <taxon>Kitasatosporales</taxon>
        <taxon>Streptomycetaceae</taxon>
        <taxon>Streptomyces</taxon>
    </lineage>
</organism>
<keyword evidence="3" id="KW-1185">Reference proteome</keyword>
<dbReference type="Pfam" id="PF12680">
    <property type="entry name" value="SnoaL_2"/>
    <property type="match status" value="1"/>
</dbReference>
<reference evidence="2" key="1">
    <citation type="journal article" date="2014" name="Int. J. Syst. Evol. Microbiol.">
        <title>Complete genome sequence of Corynebacterium casei LMG S-19264T (=DSM 44701T), isolated from a smear-ripened cheese.</title>
        <authorList>
            <consortium name="US DOE Joint Genome Institute (JGI-PGF)"/>
            <person name="Walter F."/>
            <person name="Albersmeier A."/>
            <person name="Kalinowski J."/>
            <person name="Ruckert C."/>
        </authorList>
    </citation>
    <scope>NUCLEOTIDE SEQUENCE</scope>
    <source>
        <strain evidence="2">CGMCC 4.7110</strain>
    </source>
</reference>
<dbReference type="InterPro" id="IPR032710">
    <property type="entry name" value="NTF2-like_dom_sf"/>
</dbReference>
<accession>A0A917XQH8</accession>
<evidence type="ECO:0000313" key="2">
    <source>
        <dbReference type="EMBL" id="GGN45647.1"/>
    </source>
</evidence>
<gene>
    <name evidence="2" type="ORF">GCM10011578_097820</name>
</gene>
<dbReference type="InterPro" id="IPR037401">
    <property type="entry name" value="SnoaL-like"/>
</dbReference>
<dbReference type="SUPFAM" id="SSF54427">
    <property type="entry name" value="NTF2-like"/>
    <property type="match status" value="1"/>
</dbReference>
<dbReference type="AlphaFoldDB" id="A0A917XQH8"/>
<dbReference type="RefSeq" id="WP_189269467.1">
    <property type="nucleotide sequence ID" value="NZ_BMML01000048.1"/>
</dbReference>
<name>A0A917XQH8_9ACTN</name>
<evidence type="ECO:0000259" key="1">
    <source>
        <dbReference type="Pfam" id="PF12680"/>
    </source>
</evidence>